<gene>
    <name evidence="2" type="ORF">C2845_PM04G06800</name>
</gene>
<accession>A0A3L6QTG6</accession>
<sequence>MLGLRLGAVGGGDDAGGMTPAEDPVGGDEGERDEAGERGGVPHEEPYPPPAGGFTAGDDFQVDSFSVARCNGEDATLEATFDTQQEEKKQGPAEEDQGPSSTDNEGNYAYLSQAADHTEEAYHEALMAGFTSEEAVLFVEERKLATVSSSIVTPSASEDDLVESFWQEIGFPKGSRWWEEHEDLLPDRIRSVPEQQAPELPTPPRIRSRPQGRVLLRLKHSECREKEDHAIGKQAGCGAVQEAIDTAHEGSINAVHELNAAAHSYSNPTLRGPSDSLAHAHIEAVTPELEGVKTPHHQSESGQLEASTPTGLRTPTNSIEANELVFDKAKRRAAIQNLDSPVATSSQGADAAGSAGPFC</sequence>
<feature type="compositionally biased region" description="Low complexity" evidence="1">
    <location>
        <begin position="343"/>
        <end position="359"/>
    </location>
</feature>
<proteinExistence type="predicted"/>
<feature type="region of interest" description="Disordered" evidence="1">
    <location>
        <begin position="291"/>
        <end position="318"/>
    </location>
</feature>
<feature type="compositionally biased region" description="Basic and acidic residues" evidence="1">
    <location>
        <begin position="33"/>
        <end position="46"/>
    </location>
</feature>
<feature type="compositionally biased region" description="Polar residues" evidence="1">
    <location>
        <begin position="300"/>
        <end position="318"/>
    </location>
</feature>
<feature type="region of interest" description="Disordered" evidence="1">
    <location>
        <begin position="339"/>
        <end position="359"/>
    </location>
</feature>
<evidence type="ECO:0000313" key="2">
    <source>
        <dbReference type="EMBL" id="RLM87117.1"/>
    </source>
</evidence>
<dbReference type="EMBL" id="PQIB02000011">
    <property type="protein sequence ID" value="RLM87117.1"/>
    <property type="molecule type" value="Genomic_DNA"/>
</dbReference>
<reference evidence="3" key="1">
    <citation type="journal article" date="2019" name="Nat. Commun.">
        <title>The genome of broomcorn millet.</title>
        <authorList>
            <person name="Zou C."/>
            <person name="Miki D."/>
            <person name="Li D."/>
            <person name="Tang Q."/>
            <person name="Xiao L."/>
            <person name="Rajput S."/>
            <person name="Deng P."/>
            <person name="Jia W."/>
            <person name="Huang R."/>
            <person name="Zhang M."/>
            <person name="Sun Y."/>
            <person name="Hu J."/>
            <person name="Fu X."/>
            <person name="Schnable P.S."/>
            <person name="Li F."/>
            <person name="Zhang H."/>
            <person name="Feng B."/>
            <person name="Zhu X."/>
            <person name="Liu R."/>
            <person name="Schnable J.C."/>
            <person name="Zhu J.-K."/>
            <person name="Zhang H."/>
        </authorList>
    </citation>
    <scope>NUCLEOTIDE SEQUENCE [LARGE SCALE GENOMIC DNA]</scope>
</reference>
<comment type="caution">
    <text evidence="2">The sequence shown here is derived from an EMBL/GenBank/DDBJ whole genome shotgun (WGS) entry which is preliminary data.</text>
</comment>
<protein>
    <submittedName>
        <fullName evidence="2">Uncharacterized protein</fullName>
    </submittedName>
</protein>
<keyword evidence="3" id="KW-1185">Reference proteome</keyword>
<feature type="region of interest" description="Disordered" evidence="1">
    <location>
        <begin position="1"/>
        <end position="116"/>
    </location>
</feature>
<dbReference type="Proteomes" id="UP000275267">
    <property type="component" value="Unassembled WGS sequence"/>
</dbReference>
<evidence type="ECO:0000256" key="1">
    <source>
        <dbReference type="SAM" id="MobiDB-lite"/>
    </source>
</evidence>
<evidence type="ECO:0000313" key="3">
    <source>
        <dbReference type="Proteomes" id="UP000275267"/>
    </source>
</evidence>
<name>A0A3L6QTG6_PANMI</name>
<dbReference type="AlphaFoldDB" id="A0A3L6QTG6"/>
<organism evidence="2 3">
    <name type="scientific">Panicum miliaceum</name>
    <name type="common">Proso millet</name>
    <name type="synonym">Broomcorn millet</name>
    <dbReference type="NCBI Taxonomy" id="4540"/>
    <lineage>
        <taxon>Eukaryota</taxon>
        <taxon>Viridiplantae</taxon>
        <taxon>Streptophyta</taxon>
        <taxon>Embryophyta</taxon>
        <taxon>Tracheophyta</taxon>
        <taxon>Spermatophyta</taxon>
        <taxon>Magnoliopsida</taxon>
        <taxon>Liliopsida</taxon>
        <taxon>Poales</taxon>
        <taxon>Poaceae</taxon>
        <taxon>PACMAD clade</taxon>
        <taxon>Panicoideae</taxon>
        <taxon>Panicodae</taxon>
        <taxon>Paniceae</taxon>
        <taxon>Panicinae</taxon>
        <taxon>Panicum</taxon>
        <taxon>Panicum sect. Panicum</taxon>
    </lineage>
</organism>